<dbReference type="HAMAP" id="MF_00235">
    <property type="entry name" value="Adenylate_kinase_Adk"/>
    <property type="match status" value="1"/>
</dbReference>
<dbReference type="PROSITE" id="PS00113">
    <property type="entry name" value="ADENYLATE_KINASE"/>
    <property type="match status" value="1"/>
</dbReference>
<dbReference type="NCBIfam" id="NF001381">
    <property type="entry name" value="PRK00279.1-3"/>
    <property type="match status" value="1"/>
</dbReference>
<keyword evidence="2 7" id="KW-0547">Nucleotide-binding</keyword>
<dbReference type="Pfam" id="PF00406">
    <property type="entry name" value="ADK"/>
    <property type="match status" value="1"/>
</dbReference>
<comment type="caution">
    <text evidence="9">The sequence shown here is derived from an EMBL/GenBank/DDBJ whole genome shotgun (WGS) entry which is preliminary data.</text>
</comment>
<comment type="subcellular location">
    <subcellularLocation>
        <location evidence="7">Mitochondrion intermembrane space</location>
    </subcellularLocation>
</comment>
<feature type="binding site" evidence="7">
    <location>
        <position position="216"/>
    </location>
    <ligand>
        <name>ATP</name>
        <dbReference type="ChEBI" id="CHEBI:30616"/>
    </ligand>
</feature>
<dbReference type="OrthoDB" id="439792at2759"/>
<evidence type="ECO:0000256" key="7">
    <source>
        <dbReference type="HAMAP-Rule" id="MF_03168"/>
    </source>
</evidence>
<dbReference type="InterPro" id="IPR006259">
    <property type="entry name" value="Adenyl_kin_sub"/>
</dbReference>
<evidence type="ECO:0000256" key="4">
    <source>
        <dbReference type="ARBA" id="ARBA00022840"/>
    </source>
</evidence>
<dbReference type="InterPro" id="IPR007862">
    <property type="entry name" value="Adenylate_kinase_lid-dom"/>
</dbReference>
<evidence type="ECO:0000259" key="8">
    <source>
        <dbReference type="Pfam" id="PF05191"/>
    </source>
</evidence>
<dbReference type="STRING" id="137246.A0A401S8X2"/>
<comment type="catalytic activity">
    <reaction evidence="7">
        <text>AMP + ATP = 2 ADP</text>
        <dbReference type="Rhea" id="RHEA:12973"/>
        <dbReference type="ChEBI" id="CHEBI:30616"/>
        <dbReference type="ChEBI" id="CHEBI:456215"/>
        <dbReference type="ChEBI" id="CHEBI:456216"/>
        <dbReference type="EC" id="2.7.4.3"/>
    </reaction>
</comment>
<dbReference type="GO" id="GO:0005758">
    <property type="term" value="C:mitochondrial intermembrane space"/>
    <property type="evidence" value="ECO:0007669"/>
    <property type="project" value="UniProtKB-SubCell"/>
</dbReference>
<name>A0A401S8X2_CHIPU</name>
<evidence type="ECO:0000256" key="3">
    <source>
        <dbReference type="ARBA" id="ARBA00022777"/>
    </source>
</evidence>
<keyword evidence="4 7" id="KW-0067">ATP-binding</keyword>
<evidence type="ECO:0000256" key="6">
    <source>
        <dbReference type="ARBA" id="ARBA00048191"/>
    </source>
</evidence>
<dbReference type="RefSeq" id="XP_072404264.1">
    <property type="nucleotide sequence ID" value="XM_072548163.1"/>
</dbReference>
<sequence>MSPGAGKEPRASHIQKGIKAILLGPPGAGKGTQAQRLADHYNVCHLATGDMLRAMVASGSELGLKLKKTMDEGQLVSDEMVVELIDKNLDSAACKNGFLLDGFPRTVNQAQMFDQQLEKRSEKLDSVVELKIQDDLLISRICGRLIHQASGRTYHELYNPPKVPMKDDVTGEPLLKRSDDNEETLKSRLSAYHTQTKPLITYYQKKGLLTAVDATQPPDVVFSTILAAFSGAASEKWRLGLY</sequence>
<feature type="binding site" evidence="7">
    <location>
        <begin position="27"/>
        <end position="32"/>
    </location>
    <ligand>
        <name>ATP</name>
        <dbReference type="ChEBI" id="CHEBI:30616"/>
    </ligand>
</feature>
<feature type="binding site" evidence="7">
    <location>
        <position position="177"/>
    </location>
    <ligand>
        <name>AMP</name>
        <dbReference type="ChEBI" id="CHEBI:456215"/>
    </ligand>
</feature>
<dbReference type="EMBL" id="BEZZ01000140">
    <property type="protein sequence ID" value="GCC26845.1"/>
    <property type="molecule type" value="Genomic_DNA"/>
</dbReference>
<keyword evidence="3 7" id="KW-0418">Kinase</keyword>
<dbReference type="Gene3D" id="3.40.50.300">
    <property type="entry name" value="P-loop containing nucleotide triphosphate hydrolases"/>
    <property type="match status" value="1"/>
</dbReference>
<dbReference type="GO" id="GO:0006172">
    <property type="term" value="P:ADP biosynthetic process"/>
    <property type="evidence" value="ECO:0007669"/>
    <property type="project" value="UniProtKB-UniRule"/>
</dbReference>
<dbReference type="Proteomes" id="UP000287033">
    <property type="component" value="Unassembled WGS sequence"/>
</dbReference>
<feature type="binding site" evidence="7">
    <location>
        <begin position="153"/>
        <end position="154"/>
    </location>
    <ligand>
        <name>ATP</name>
        <dbReference type="ChEBI" id="CHEBI:30616"/>
    </ligand>
</feature>
<accession>A0A401S8X2</accession>
<dbReference type="Pfam" id="PF05191">
    <property type="entry name" value="ADK_lid"/>
    <property type="match status" value="1"/>
</dbReference>
<dbReference type="NCBIfam" id="NF001380">
    <property type="entry name" value="PRK00279.1-2"/>
    <property type="match status" value="1"/>
</dbReference>
<comment type="catalytic activity">
    <reaction evidence="6">
        <text>GTP + AMP = GDP + ADP</text>
        <dbReference type="Rhea" id="RHEA:29863"/>
        <dbReference type="ChEBI" id="CHEBI:37565"/>
        <dbReference type="ChEBI" id="CHEBI:58189"/>
        <dbReference type="ChEBI" id="CHEBI:456215"/>
        <dbReference type="ChEBI" id="CHEBI:456216"/>
    </reaction>
</comment>
<evidence type="ECO:0000256" key="5">
    <source>
        <dbReference type="ARBA" id="ARBA00023128"/>
    </source>
</evidence>
<dbReference type="CDD" id="cd01428">
    <property type="entry name" value="ADK"/>
    <property type="match status" value="1"/>
</dbReference>
<feature type="binding site" evidence="7">
    <location>
        <begin position="102"/>
        <end position="105"/>
    </location>
    <ligand>
        <name>AMP</name>
        <dbReference type="ChEBI" id="CHEBI:456215"/>
    </ligand>
</feature>
<evidence type="ECO:0000256" key="2">
    <source>
        <dbReference type="ARBA" id="ARBA00022741"/>
    </source>
</evidence>
<reference evidence="9 10" key="1">
    <citation type="journal article" date="2018" name="Nat. Ecol. Evol.">
        <title>Shark genomes provide insights into elasmobranch evolution and the origin of vertebrates.</title>
        <authorList>
            <person name="Hara Y"/>
            <person name="Yamaguchi K"/>
            <person name="Onimaru K"/>
            <person name="Kadota M"/>
            <person name="Koyanagi M"/>
            <person name="Keeley SD"/>
            <person name="Tatsumi K"/>
            <person name="Tanaka K"/>
            <person name="Motone F"/>
            <person name="Kageyama Y"/>
            <person name="Nozu R"/>
            <person name="Adachi N"/>
            <person name="Nishimura O"/>
            <person name="Nakagawa R"/>
            <person name="Tanegashima C"/>
            <person name="Kiyatake I"/>
            <person name="Matsumoto R"/>
            <person name="Murakumo K"/>
            <person name="Nishida K"/>
            <person name="Terakita A"/>
            <person name="Kuratani S"/>
            <person name="Sato K"/>
            <person name="Hyodo S Kuraku.S."/>
        </authorList>
    </citation>
    <scope>NUCLEOTIDE SEQUENCE [LARGE SCALE GENOMIC DNA]</scope>
</reference>
<comment type="domain">
    <text evidence="7">Consists of three domains, a large central CORE domain and two small peripheral domains, NMPbind and LID, which undergo movements during catalysis. The LID domain closes over the site of phosphoryl transfer upon ATP binding. Assembling and dissambling the active center during each catalytic cycle provides an effective means to prevent ATP hydrolysis.</text>
</comment>
<dbReference type="PANTHER" id="PTHR23359">
    <property type="entry name" value="NUCLEOTIDE KINASE"/>
    <property type="match status" value="1"/>
</dbReference>
<comment type="subunit">
    <text evidence="7">Monomer.</text>
</comment>
<feature type="binding site" evidence="7">
    <location>
        <position position="109"/>
    </location>
    <ligand>
        <name>AMP</name>
        <dbReference type="ChEBI" id="CHEBI:456215"/>
    </ligand>
</feature>
<feature type="binding site" evidence="7">
    <location>
        <position position="188"/>
    </location>
    <ligand>
        <name>AMP</name>
        <dbReference type="ChEBI" id="CHEBI:456215"/>
    </ligand>
</feature>
<evidence type="ECO:0000256" key="1">
    <source>
        <dbReference type="ARBA" id="ARBA00022679"/>
    </source>
</evidence>
<keyword evidence="10" id="KW-1185">Reference proteome</keyword>
<dbReference type="GO" id="GO:0046034">
    <property type="term" value="P:ATP metabolic process"/>
    <property type="evidence" value="ECO:0007669"/>
    <property type="project" value="UniProtKB-UniRule"/>
</dbReference>
<keyword evidence="7" id="KW-1015">Disulfide bond</keyword>
<dbReference type="FunFam" id="3.40.50.300:FF:000106">
    <property type="entry name" value="Adenylate kinase mitochondrial"/>
    <property type="match status" value="1"/>
</dbReference>
<evidence type="ECO:0000313" key="10">
    <source>
        <dbReference type="Proteomes" id="UP000287033"/>
    </source>
</evidence>
<dbReference type="GO" id="GO:0005524">
    <property type="term" value="F:ATP binding"/>
    <property type="evidence" value="ECO:0007669"/>
    <property type="project" value="UniProtKB-KW"/>
</dbReference>
<gene>
    <name evidence="7" type="primary">AK2</name>
    <name evidence="9" type="ORF">chiPu_0005265</name>
</gene>
<dbReference type="NCBIfam" id="TIGR01351">
    <property type="entry name" value="adk"/>
    <property type="match status" value="1"/>
</dbReference>
<feature type="domain" description="Adenylate kinase active site lid" evidence="8">
    <location>
        <begin position="144"/>
        <end position="179"/>
    </location>
</feature>
<protein>
    <recommendedName>
        <fullName evidence="7">Adenylate kinase 2, mitochondrial</fullName>
        <shortName evidence="7">AK 2</shortName>
        <ecNumber evidence="7">2.7.4.3</ecNumber>
    </recommendedName>
    <alternativeName>
        <fullName evidence="7">ATP-AMP transphosphorylase 2</fullName>
    </alternativeName>
    <alternativeName>
        <fullName evidence="7">ATP:AMP phosphotransferase</fullName>
    </alternativeName>
    <alternativeName>
        <fullName evidence="7">Adenylate monophosphate kinase</fullName>
    </alternativeName>
</protein>
<proteinExistence type="inferred from homology"/>
<dbReference type="InterPro" id="IPR027417">
    <property type="entry name" value="P-loop_NTPase"/>
</dbReference>
<dbReference type="InterPro" id="IPR028587">
    <property type="entry name" value="AK2"/>
</dbReference>
<keyword evidence="1 7" id="KW-0808">Transferase</keyword>
<organism evidence="9 10">
    <name type="scientific">Chiloscyllium punctatum</name>
    <name type="common">Brownbanded bambooshark</name>
    <name type="synonym">Hemiscyllium punctatum</name>
    <dbReference type="NCBI Taxonomy" id="137246"/>
    <lineage>
        <taxon>Eukaryota</taxon>
        <taxon>Metazoa</taxon>
        <taxon>Chordata</taxon>
        <taxon>Craniata</taxon>
        <taxon>Vertebrata</taxon>
        <taxon>Chondrichthyes</taxon>
        <taxon>Elasmobranchii</taxon>
        <taxon>Galeomorphii</taxon>
        <taxon>Galeoidea</taxon>
        <taxon>Orectolobiformes</taxon>
        <taxon>Hemiscylliidae</taxon>
        <taxon>Chiloscyllium</taxon>
    </lineage>
</organism>
<comment type="function">
    <text evidence="7">Catalyzes the reversible transfer of the terminal phosphate group between ATP and AMP. Plays an important role in cellular energy homeostasis and in adenine nucleotide metabolism. Adenylate kinase activity is critical for regulation of the phosphate utilization and the AMP de novo biosynthesis pathways. Plays a key role in hematopoiesis.</text>
</comment>
<keyword evidence="5 7" id="KW-0496">Mitochondrion</keyword>
<feature type="binding site" evidence="7">
    <location>
        <position position="144"/>
    </location>
    <ligand>
        <name>ATP</name>
        <dbReference type="ChEBI" id="CHEBI:30616"/>
    </ligand>
</feature>
<dbReference type="SUPFAM" id="SSF52540">
    <property type="entry name" value="P-loop containing nucleoside triphosphate hydrolases"/>
    <property type="match status" value="1"/>
</dbReference>
<dbReference type="InterPro" id="IPR033690">
    <property type="entry name" value="Adenylat_kinase_CS"/>
</dbReference>
<feature type="binding site" evidence="7">
    <location>
        <begin position="74"/>
        <end position="76"/>
    </location>
    <ligand>
        <name>AMP</name>
        <dbReference type="ChEBI" id="CHEBI:456215"/>
    </ligand>
</feature>
<feature type="binding site" evidence="7">
    <location>
        <position position="48"/>
    </location>
    <ligand>
        <name>AMP</name>
        <dbReference type="ChEBI" id="CHEBI:456215"/>
    </ligand>
</feature>
<dbReference type="GO" id="GO:0004017">
    <property type="term" value="F:AMP kinase activity"/>
    <property type="evidence" value="ECO:0007669"/>
    <property type="project" value="UniProtKB-UniRule"/>
</dbReference>
<feature type="disulfide bond" evidence="7">
    <location>
        <begin position="44"/>
        <end position="94"/>
    </location>
</feature>
<feature type="region of interest" description="NMPbind" evidence="7">
    <location>
        <begin position="47"/>
        <end position="76"/>
    </location>
</feature>
<dbReference type="EC" id="2.7.4.3" evidence="7"/>
<feature type="binding site" evidence="7">
    <location>
        <position position="53"/>
    </location>
    <ligand>
        <name>AMP</name>
        <dbReference type="ChEBI" id="CHEBI:456215"/>
    </ligand>
</feature>
<dbReference type="AlphaFoldDB" id="A0A401S8X2"/>
<dbReference type="HAMAP" id="MF_03168">
    <property type="entry name" value="Adenylate_kinase_AK2"/>
    <property type="match status" value="1"/>
</dbReference>
<dbReference type="GO" id="GO:0046033">
    <property type="term" value="P:AMP metabolic process"/>
    <property type="evidence" value="ECO:0007669"/>
    <property type="project" value="UniProtKB-UniRule"/>
</dbReference>
<evidence type="ECO:0000313" key="9">
    <source>
        <dbReference type="EMBL" id="GCC26845.1"/>
    </source>
</evidence>
<dbReference type="OMA" id="VYHEQTA"/>
<feature type="region of interest" description="LID" evidence="7">
    <location>
        <begin position="143"/>
        <end position="180"/>
    </location>
</feature>
<dbReference type="GeneID" id="140453462"/>
<dbReference type="PRINTS" id="PR00094">
    <property type="entry name" value="ADENYLTKNASE"/>
</dbReference>
<comment type="similarity">
    <text evidence="7">Belongs to the adenylate kinase family. AK2 subfamily.</text>
</comment>
<dbReference type="InterPro" id="IPR000850">
    <property type="entry name" value="Adenylat/UMP-CMP_kin"/>
</dbReference>
<dbReference type="NCBIfam" id="NF011100">
    <property type="entry name" value="PRK14527.1"/>
    <property type="match status" value="1"/>
</dbReference>